<dbReference type="Proteomes" id="UP001204814">
    <property type="component" value="Unassembled WGS sequence"/>
</dbReference>
<evidence type="ECO:0000313" key="5">
    <source>
        <dbReference type="EMBL" id="PST41539.1"/>
    </source>
</evidence>
<gene>
    <name evidence="5" type="ORF">C7U54_06940</name>
    <name evidence="4" type="ORF">NE542_11050</name>
</gene>
<dbReference type="PANTHER" id="PTHR13778">
    <property type="entry name" value="GLYCOSYLTRANSFERASE 8 DOMAIN-CONTAINING PROTEIN"/>
    <property type="match status" value="1"/>
</dbReference>
<reference evidence="4" key="2">
    <citation type="submission" date="2022-06" db="EMBL/GenBank/DDBJ databases">
        <title>Isolation of gut microbiota from human fecal samples.</title>
        <authorList>
            <person name="Pamer E.G."/>
            <person name="Barat B."/>
            <person name="Waligurski E."/>
            <person name="Medina S."/>
            <person name="Paddock L."/>
            <person name="Mostad J."/>
        </authorList>
    </citation>
    <scope>NUCLEOTIDE SEQUENCE</scope>
    <source>
        <strain evidence="4">DFI.6.24</strain>
    </source>
</reference>
<dbReference type="Proteomes" id="UP000240974">
    <property type="component" value="Unassembled WGS sequence"/>
</dbReference>
<dbReference type="InterPro" id="IPR029044">
    <property type="entry name" value="Nucleotide-diphossugar_trans"/>
</dbReference>
<organism evidence="5 6">
    <name type="scientific">Faecalibacillus intestinalis</name>
    <dbReference type="NCBI Taxonomy" id="1982626"/>
    <lineage>
        <taxon>Bacteria</taxon>
        <taxon>Bacillati</taxon>
        <taxon>Bacillota</taxon>
        <taxon>Erysipelotrichia</taxon>
        <taxon>Erysipelotrichales</taxon>
        <taxon>Coprobacillaceae</taxon>
        <taxon>Faecalibacillus</taxon>
    </lineage>
</organism>
<reference evidence="5 6" key="1">
    <citation type="journal article" date="2019" name="Int. J. Syst. Evol. Microbiol.">
        <title>Faecalibacillus intestinalis gen. nov., sp. nov. and Faecalibacillus faecis sp. nov., isolated from human faeces.</title>
        <authorList>
            <person name="Seo B."/>
            <person name="Jeon K."/>
            <person name="Baek I."/>
            <person name="Lee Y.M."/>
            <person name="Baek K."/>
            <person name="Ko G."/>
        </authorList>
    </citation>
    <scope>NUCLEOTIDE SEQUENCE [LARGE SCALE GENOMIC DNA]</scope>
    <source>
        <strain evidence="5 6">SNUG30099</strain>
    </source>
</reference>
<evidence type="ECO:0000256" key="1">
    <source>
        <dbReference type="ARBA" id="ARBA00022676"/>
    </source>
</evidence>
<dbReference type="Gene3D" id="3.90.550.10">
    <property type="entry name" value="Spore Coat Polysaccharide Biosynthesis Protein SpsA, Chain A"/>
    <property type="match status" value="1"/>
</dbReference>
<keyword evidence="3" id="KW-0479">Metal-binding</keyword>
<name>A0A2T3G1Y7_9FIRM</name>
<dbReference type="InterPro" id="IPR050748">
    <property type="entry name" value="Glycosyltrans_8_dom-fam"/>
</dbReference>
<protein>
    <submittedName>
        <fullName evidence="5">Glycosyl transferase</fullName>
    </submittedName>
    <submittedName>
        <fullName evidence="4">Glycosyltransferase family 8 protein</fullName>
    </submittedName>
</protein>
<dbReference type="PANTHER" id="PTHR13778:SF47">
    <property type="entry name" value="LIPOPOLYSACCHARIDE 1,3-GALACTOSYLTRANSFERASE"/>
    <property type="match status" value="1"/>
</dbReference>
<dbReference type="GO" id="GO:0016757">
    <property type="term" value="F:glycosyltransferase activity"/>
    <property type="evidence" value="ECO:0007669"/>
    <property type="project" value="UniProtKB-KW"/>
</dbReference>
<keyword evidence="1" id="KW-0328">Glycosyltransferase</keyword>
<dbReference type="SUPFAM" id="SSF53448">
    <property type="entry name" value="Nucleotide-diphospho-sugar transferases"/>
    <property type="match status" value="1"/>
</dbReference>
<dbReference type="CDD" id="cd04194">
    <property type="entry name" value="GT8_A4GalT_like"/>
    <property type="match status" value="1"/>
</dbReference>
<sequence length="324" mass="38040">MNIVYTVDNKFVPQLATGICSICENNKEEDVCFYVVSKGITDDNKDALTRYVEKYGKKICIIELSNVKDYIDFDFDTSSWNDIVLARLFFDRLLPNDVDKIIYLDGDTMVRGSLHDLWSIDLSNYVIGAAVEPTANSERKKAISLELTKPYYNAGVLLINMEKWKEMNAGKIVLNFYKEHQGRLFANDQCAINGALKDYILQIPISYNFCNSYRFYNYKALVKMMKPTKFISKEDYQVQCNNPIIIHFLGEERPWRVGNKHTYTNEYMFYWNKTPWANTPLELGWENYFKAFNLFNTVMKPFPMLRYKIMDTLIPIMIKHRKKS</sequence>
<evidence type="ECO:0000313" key="6">
    <source>
        <dbReference type="Proteomes" id="UP000240974"/>
    </source>
</evidence>
<dbReference type="InterPro" id="IPR002495">
    <property type="entry name" value="Glyco_trans_8"/>
</dbReference>
<evidence type="ECO:0000256" key="2">
    <source>
        <dbReference type="ARBA" id="ARBA00022679"/>
    </source>
</evidence>
<evidence type="ECO:0000256" key="3">
    <source>
        <dbReference type="ARBA" id="ARBA00022723"/>
    </source>
</evidence>
<dbReference type="Pfam" id="PF01501">
    <property type="entry name" value="Glyco_transf_8"/>
    <property type="match status" value="1"/>
</dbReference>
<dbReference type="AlphaFoldDB" id="A0A2T3G1Y7"/>
<comment type="caution">
    <text evidence="5">The sequence shown here is derived from an EMBL/GenBank/DDBJ whole genome shotgun (WGS) entry which is preliminary data.</text>
</comment>
<accession>A0A2T3G1Y7</accession>
<keyword evidence="6" id="KW-1185">Reference proteome</keyword>
<keyword evidence="2 5" id="KW-0808">Transferase</keyword>
<dbReference type="RefSeq" id="WP_107029782.1">
    <property type="nucleotide sequence ID" value="NZ_JAJDKX010000016.1"/>
</dbReference>
<proteinExistence type="predicted"/>
<dbReference type="GO" id="GO:0046872">
    <property type="term" value="F:metal ion binding"/>
    <property type="evidence" value="ECO:0007669"/>
    <property type="project" value="UniProtKB-KW"/>
</dbReference>
<evidence type="ECO:0000313" key="4">
    <source>
        <dbReference type="EMBL" id="MCQ5062352.1"/>
    </source>
</evidence>
<dbReference type="EMBL" id="PYLQ01000007">
    <property type="protein sequence ID" value="PST41539.1"/>
    <property type="molecule type" value="Genomic_DNA"/>
</dbReference>
<dbReference type="EMBL" id="JANGBO010000012">
    <property type="protein sequence ID" value="MCQ5062352.1"/>
    <property type="molecule type" value="Genomic_DNA"/>
</dbReference>